<accession>A0ABW6SD68</accession>
<dbReference type="EMBL" id="JBIAQY010000025">
    <property type="protein sequence ID" value="MFF3574263.1"/>
    <property type="molecule type" value="Genomic_DNA"/>
</dbReference>
<reference evidence="1 2" key="1">
    <citation type="submission" date="2024-10" db="EMBL/GenBank/DDBJ databases">
        <title>The Natural Products Discovery Center: Release of the First 8490 Sequenced Strains for Exploring Actinobacteria Biosynthetic Diversity.</title>
        <authorList>
            <person name="Kalkreuter E."/>
            <person name="Kautsar S.A."/>
            <person name="Yang D."/>
            <person name="Bader C.D."/>
            <person name="Teijaro C.N."/>
            <person name="Fluegel L."/>
            <person name="Davis C.M."/>
            <person name="Simpson J.R."/>
            <person name="Lauterbach L."/>
            <person name="Steele A.D."/>
            <person name="Gui C."/>
            <person name="Meng S."/>
            <person name="Li G."/>
            <person name="Viehrig K."/>
            <person name="Ye F."/>
            <person name="Su P."/>
            <person name="Kiefer A.F."/>
            <person name="Nichols A."/>
            <person name="Cepeda A.J."/>
            <person name="Yan W."/>
            <person name="Fan B."/>
            <person name="Jiang Y."/>
            <person name="Adhikari A."/>
            <person name="Zheng C.-J."/>
            <person name="Schuster L."/>
            <person name="Cowan T.M."/>
            <person name="Smanski M.J."/>
            <person name="Chevrette M.G."/>
            <person name="De Carvalho L.P.S."/>
            <person name="Shen B."/>
        </authorList>
    </citation>
    <scope>NUCLEOTIDE SEQUENCE [LARGE SCALE GENOMIC DNA]</scope>
    <source>
        <strain evidence="1 2">NPDC002593</strain>
    </source>
</reference>
<sequence length="50" mass="5558">MVFDVGAHGRTEQIGCRAIEFAWLLRIEQPLHGAANDLAERFGRHGLQAV</sequence>
<proteinExistence type="predicted"/>
<dbReference type="Proteomes" id="UP001601992">
    <property type="component" value="Unassembled WGS sequence"/>
</dbReference>
<protein>
    <submittedName>
        <fullName evidence="1">Uncharacterized protein</fullName>
    </submittedName>
</protein>
<evidence type="ECO:0000313" key="2">
    <source>
        <dbReference type="Proteomes" id="UP001601992"/>
    </source>
</evidence>
<gene>
    <name evidence="1" type="ORF">ACFYXQ_41600</name>
</gene>
<comment type="caution">
    <text evidence="1">The sequence shown here is derived from an EMBL/GenBank/DDBJ whole genome shotgun (WGS) entry which is preliminary data.</text>
</comment>
<dbReference type="RefSeq" id="WP_157186391.1">
    <property type="nucleotide sequence ID" value="NZ_JBIAQY010000025.1"/>
</dbReference>
<name>A0ABW6SD68_9NOCA</name>
<organism evidence="1 2">
    <name type="scientific">Nocardia jiangxiensis</name>
    <dbReference type="NCBI Taxonomy" id="282685"/>
    <lineage>
        <taxon>Bacteria</taxon>
        <taxon>Bacillati</taxon>
        <taxon>Actinomycetota</taxon>
        <taxon>Actinomycetes</taxon>
        <taxon>Mycobacteriales</taxon>
        <taxon>Nocardiaceae</taxon>
        <taxon>Nocardia</taxon>
    </lineage>
</organism>
<evidence type="ECO:0000313" key="1">
    <source>
        <dbReference type="EMBL" id="MFF3574263.1"/>
    </source>
</evidence>
<keyword evidence="2" id="KW-1185">Reference proteome</keyword>